<protein>
    <submittedName>
        <fullName evidence="1">Uncharacterized protein</fullName>
    </submittedName>
</protein>
<organism evidence="1 2">
    <name type="scientific">Haloprofundus marisrubri</name>
    <dbReference type="NCBI Taxonomy" id="1514971"/>
    <lineage>
        <taxon>Archaea</taxon>
        <taxon>Methanobacteriati</taxon>
        <taxon>Methanobacteriota</taxon>
        <taxon>Stenosarchaea group</taxon>
        <taxon>Halobacteria</taxon>
        <taxon>Halobacteriales</taxon>
        <taxon>Haloferacaceae</taxon>
        <taxon>Haloprofundus</taxon>
    </lineage>
</organism>
<dbReference type="AlphaFoldDB" id="A0A0W1RD36"/>
<sequence>MAFVANTVSTNVVNFDVKFIVKSLNRCSVLFGHIDNYAIVSLFIDKFPEFGYDVILELLRTFSIHFAVIMQNFGIWVQ</sequence>
<evidence type="ECO:0000313" key="1">
    <source>
        <dbReference type="EMBL" id="KTG11401.1"/>
    </source>
</evidence>
<gene>
    <name evidence="1" type="ORF">AUR64_03865</name>
</gene>
<proteinExistence type="predicted"/>
<name>A0A0W1RD36_9EURY</name>
<accession>A0A0W1RD36</accession>
<dbReference type="Proteomes" id="UP000054387">
    <property type="component" value="Unassembled WGS sequence"/>
</dbReference>
<keyword evidence="2" id="KW-1185">Reference proteome</keyword>
<dbReference type="EMBL" id="LOPU01000004">
    <property type="protein sequence ID" value="KTG11401.1"/>
    <property type="molecule type" value="Genomic_DNA"/>
</dbReference>
<evidence type="ECO:0000313" key="2">
    <source>
        <dbReference type="Proteomes" id="UP000054387"/>
    </source>
</evidence>
<reference evidence="1 2" key="1">
    <citation type="submission" date="2015-12" db="EMBL/GenBank/DDBJ databases">
        <title>Haloprofundus marisrubri gen. nov., sp. nov., an extremely halophilic archaeon isolated from the Discovery deep brine-seawater interface in the Red Sea.</title>
        <authorList>
            <person name="Zhang G."/>
            <person name="Stingl U."/>
            <person name="Rashid M."/>
        </authorList>
    </citation>
    <scope>NUCLEOTIDE SEQUENCE [LARGE SCALE GENOMIC DNA]</scope>
    <source>
        <strain evidence="1 2">SB9</strain>
    </source>
</reference>
<comment type="caution">
    <text evidence="1">The sequence shown here is derived from an EMBL/GenBank/DDBJ whole genome shotgun (WGS) entry which is preliminary data.</text>
</comment>